<name>A0A3B1DUB3_9ZZZZ</name>
<sequence>MPTLFRTSILVSLLMHIVVFSIFIFQISIAPVPFKPSFIFLGSILHQQDISKHVLEKELSDQAFSKKNFLYTQREVSSSPFFDPIRQKPALYYDNIKTDEKVIIKSFFVVEENSKKKKIKPLVDLKNMGINEKTTPYRSLRFLTR</sequence>
<keyword evidence="1" id="KW-0472">Membrane</keyword>
<keyword evidence="1" id="KW-0812">Transmembrane</keyword>
<dbReference type="AlphaFoldDB" id="A0A3B1DUB3"/>
<evidence type="ECO:0000256" key="1">
    <source>
        <dbReference type="SAM" id="Phobius"/>
    </source>
</evidence>
<dbReference type="EMBL" id="UOGJ01000052">
    <property type="protein sequence ID" value="VAX35445.1"/>
    <property type="molecule type" value="Genomic_DNA"/>
</dbReference>
<keyword evidence="1" id="KW-1133">Transmembrane helix</keyword>
<gene>
    <name evidence="2" type="ORF">MNBD_UNCLBAC01-1957</name>
</gene>
<feature type="transmembrane region" description="Helical" evidence="1">
    <location>
        <begin position="7"/>
        <end position="29"/>
    </location>
</feature>
<proteinExistence type="predicted"/>
<protein>
    <submittedName>
        <fullName evidence="2">Uncharacterized protein</fullName>
    </submittedName>
</protein>
<evidence type="ECO:0000313" key="2">
    <source>
        <dbReference type="EMBL" id="VAX35445.1"/>
    </source>
</evidence>
<accession>A0A3B1DUB3</accession>
<organism evidence="2">
    <name type="scientific">hydrothermal vent metagenome</name>
    <dbReference type="NCBI Taxonomy" id="652676"/>
    <lineage>
        <taxon>unclassified sequences</taxon>
        <taxon>metagenomes</taxon>
        <taxon>ecological metagenomes</taxon>
    </lineage>
</organism>
<reference evidence="2" key="1">
    <citation type="submission" date="2018-06" db="EMBL/GenBank/DDBJ databases">
        <authorList>
            <person name="Zhirakovskaya E."/>
        </authorList>
    </citation>
    <scope>NUCLEOTIDE SEQUENCE</scope>
</reference>